<gene>
    <name evidence="3" type="ORF">E5170_28185</name>
</gene>
<feature type="domain" description="Thioesterase" evidence="2">
    <location>
        <begin position="55"/>
        <end position="128"/>
    </location>
</feature>
<dbReference type="PANTHER" id="PTHR43240">
    <property type="entry name" value="1,4-DIHYDROXY-2-NAPHTHOYL-COA THIOESTERASE 1"/>
    <property type="match status" value="1"/>
</dbReference>
<dbReference type="InterPro" id="IPR029069">
    <property type="entry name" value="HotDog_dom_sf"/>
</dbReference>
<sequence>MNEALAASAFQNAIETYKQDFGTFFLARLLGLEITYTEDTCVVEMPVRDFEFNPQGSLHGGVIATILDISMGHLLNRQVGPGATLDLNVQYLKAARSGRLTATGSFIRKGRQICFLRSELKGDDGDLIASATSTWKVI</sequence>
<comment type="caution">
    <text evidence="3">The sequence shown here is derived from an EMBL/GenBank/DDBJ whole genome shotgun (WGS) entry which is preliminary data.</text>
</comment>
<evidence type="ECO:0000259" key="2">
    <source>
        <dbReference type="Pfam" id="PF03061"/>
    </source>
</evidence>
<dbReference type="InterPro" id="IPR006683">
    <property type="entry name" value="Thioestr_dom"/>
</dbReference>
<dbReference type="Pfam" id="PF03061">
    <property type="entry name" value="4HBT"/>
    <property type="match status" value="1"/>
</dbReference>
<dbReference type="Proteomes" id="UP000310574">
    <property type="component" value="Unassembled WGS sequence"/>
</dbReference>
<evidence type="ECO:0000313" key="4">
    <source>
        <dbReference type="Proteomes" id="UP000310574"/>
    </source>
</evidence>
<dbReference type="Gene3D" id="3.10.129.10">
    <property type="entry name" value="Hotdog Thioesterase"/>
    <property type="match status" value="1"/>
</dbReference>
<dbReference type="SUPFAM" id="SSF54637">
    <property type="entry name" value="Thioesterase/thiol ester dehydrase-isomerase"/>
    <property type="match status" value="1"/>
</dbReference>
<organism evidence="3 4">
    <name type="scientific">Pseudomonas atacamensis</name>
    <dbReference type="NCBI Taxonomy" id="2565368"/>
    <lineage>
        <taxon>Bacteria</taxon>
        <taxon>Pseudomonadati</taxon>
        <taxon>Pseudomonadota</taxon>
        <taxon>Gammaproteobacteria</taxon>
        <taxon>Pseudomonadales</taxon>
        <taxon>Pseudomonadaceae</taxon>
        <taxon>Pseudomonas</taxon>
    </lineage>
</organism>
<dbReference type="RefSeq" id="WP_136494255.1">
    <property type="nucleotide sequence ID" value="NZ_SSBS01000012.1"/>
</dbReference>
<dbReference type="NCBIfam" id="TIGR00369">
    <property type="entry name" value="unchar_dom_1"/>
    <property type="match status" value="1"/>
</dbReference>
<dbReference type="AlphaFoldDB" id="A0AAQ2D6V8"/>
<accession>A0AAQ2D6V8</accession>
<reference evidence="3 4" key="1">
    <citation type="submission" date="2019-04" db="EMBL/GenBank/DDBJ databases">
        <title>Draft genome sequence of Pseudomonas sp. M7D1 isolated from rhizosphere of plant the flowery desert.</title>
        <authorList>
            <person name="Poblete-Morales M."/>
            <person name="Plaza N."/>
            <person name="Corsini G."/>
            <person name="Silva E."/>
        </authorList>
    </citation>
    <scope>NUCLEOTIDE SEQUENCE [LARGE SCALE GENOMIC DNA]</scope>
    <source>
        <strain evidence="3 4">M7D1</strain>
    </source>
</reference>
<evidence type="ECO:0000313" key="3">
    <source>
        <dbReference type="EMBL" id="THF25770.1"/>
    </source>
</evidence>
<dbReference type="GO" id="GO:0016289">
    <property type="term" value="F:acyl-CoA hydrolase activity"/>
    <property type="evidence" value="ECO:0007669"/>
    <property type="project" value="UniProtKB-ARBA"/>
</dbReference>
<dbReference type="EMBL" id="SSBS01000012">
    <property type="protein sequence ID" value="THF25770.1"/>
    <property type="molecule type" value="Genomic_DNA"/>
</dbReference>
<dbReference type="CDD" id="cd03443">
    <property type="entry name" value="PaaI_thioesterase"/>
    <property type="match status" value="1"/>
</dbReference>
<name>A0AAQ2D6V8_9PSED</name>
<dbReference type="InterPro" id="IPR003736">
    <property type="entry name" value="PAAI_dom"/>
</dbReference>
<protein>
    <submittedName>
        <fullName evidence="3">PaaI family thioesterase</fullName>
    </submittedName>
</protein>
<keyword evidence="1" id="KW-0378">Hydrolase</keyword>
<evidence type="ECO:0000256" key="1">
    <source>
        <dbReference type="ARBA" id="ARBA00022801"/>
    </source>
</evidence>
<proteinExistence type="predicted"/>